<feature type="compositionally biased region" description="Basic and acidic residues" evidence="1">
    <location>
        <begin position="48"/>
        <end position="58"/>
    </location>
</feature>
<protein>
    <submittedName>
        <fullName evidence="2">Uncharacterized protein</fullName>
    </submittedName>
</protein>
<evidence type="ECO:0000313" key="2">
    <source>
        <dbReference type="Ensembl" id="ENSPPYP00000043548.1"/>
    </source>
</evidence>
<keyword evidence="3" id="KW-1185">Reference proteome</keyword>
<reference evidence="2" key="3">
    <citation type="submission" date="2025-09" db="UniProtKB">
        <authorList>
            <consortium name="Ensembl"/>
        </authorList>
    </citation>
    <scope>IDENTIFICATION</scope>
</reference>
<accession>A0A8I5U6K8</accession>
<dbReference type="Proteomes" id="UP000001595">
    <property type="component" value="Chromosome 14"/>
</dbReference>
<evidence type="ECO:0000313" key="3">
    <source>
        <dbReference type="Proteomes" id="UP000001595"/>
    </source>
</evidence>
<name>A0A8I5U6K8_PONAB</name>
<feature type="region of interest" description="Disordered" evidence="1">
    <location>
        <begin position="1"/>
        <end position="95"/>
    </location>
</feature>
<dbReference type="AlphaFoldDB" id="A0A8I5U6K8"/>
<dbReference type="Ensembl" id="ENSPPYT00000046825.1">
    <property type="protein sequence ID" value="ENSPPYP00000043548.1"/>
    <property type="gene ID" value="ENSPPYG00000030410.1"/>
</dbReference>
<evidence type="ECO:0000256" key="1">
    <source>
        <dbReference type="SAM" id="MobiDB-lite"/>
    </source>
</evidence>
<reference evidence="2" key="2">
    <citation type="submission" date="2025-08" db="UniProtKB">
        <authorList>
            <consortium name="Ensembl"/>
        </authorList>
    </citation>
    <scope>IDENTIFICATION</scope>
</reference>
<organism evidence="2 3">
    <name type="scientific">Pongo abelii</name>
    <name type="common">Sumatran orangutan</name>
    <name type="synonym">Pongo pygmaeus abelii</name>
    <dbReference type="NCBI Taxonomy" id="9601"/>
    <lineage>
        <taxon>Eukaryota</taxon>
        <taxon>Metazoa</taxon>
        <taxon>Chordata</taxon>
        <taxon>Craniata</taxon>
        <taxon>Vertebrata</taxon>
        <taxon>Euteleostomi</taxon>
        <taxon>Mammalia</taxon>
        <taxon>Eutheria</taxon>
        <taxon>Euarchontoglires</taxon>
        <taxon>Primates</taxon>
        <taxon>Haplorrhini</taxon>
        <taxon>Catarrhini</taxon>
        <taxon>Hominidae</taxon>
        <taxon>Pongo</taxon>
    </lineage>
</organism>
<reference evidence="2 3" key="1">
    <citation type="submission" date="2008-02" db="EMBL/GenBank/DDBJ databases">
        <title>A 6x draft sequence assembly of the Pongo pygmaeus abelii genome.</title>
        <authorList>
            <person name="Wilson R.K."/>
            <person name="Mardis E."/>
        </authorList>
    </citation>
    <scope>NUCLEOTIDE SEQUENCE [LARGE SCALE GENOMIC DNA]</scope>
</reference>
<sequence>AIGPRRGISVERSRRGGGGGGGAGKGCGTACSRRRIPTRLRAASGSEARGEGGGERPRGRQPAGGAGVGGPGPSDWSTARETLPHAAGSDWPSASARQMELSSMKICAAIPTSRALPEVVRRMPRKRISGLEALLQQDPTIGPWEMEKELIFSPWRVFLKLLILSVSAVKRWSRSVPRVAADRSP</sequence>
<feature type="compositionally biased region" description="Gly residues" evidence="1">
    <location>
        <begin position="16"/>
        <end position="27"/>
    </location>
</feature>
<feature type="compositionally biased region" description="Gly residues" evidence="1">
    <location>
        <begin position="62"/>
        <end position="72"/>
    </location>
</feature>
<proteinExistence type="predicted"/>